<dbReference type="SMART" id="SM00468">
    <property type="entry name" value="PreSET"/>
    <property type="match status" value="1"/>
</dbReference>
<sequence>MVRVSTLSPQDQVYFRDLVRRTRITYESLRILLIREEDRAEGLGLLTRRSRADLKAAALMTDRELWLNRDKRIIGPIPGINIGDIYFFRMELCVIGLHGQRAEELKVNPLSVRPSGYLSLDMSMGKENFPVSLFNDIDEDRDPLLFEYVARPVYPPGLREKVFGDWGCGCECVTNCTVDCRCAKMNGGDLPYDKNGILARGKPVVYECGSTCKCPLSCPNRVSQRGLKNRLEVFRSQETGWGVRSLDLIRAGSFICEFSGIVLTKQQADVLTANGECLVCPNRFPGRWVEWGDITDVFPDYRPPNLPSLPEPSFSIDVSRARNVACYMSHSCSPNVFVQFVLYDHYNVAYPHLMIFALENIPPLRELSLDYGMVDEWVGKLTM</sequence>
<dbReference type="InterPro" id="IPR001214">
    <property type="entry name" value="SET_dom"/>
</dbReference>
<dbReference type="GO" id="GO:0042054">
    <property type="term" value="F:histone methyltransferase activity"/>
    <property type="evidence" value="ECO:0007669"/>
    <property type="project" value="InterPro"/>
</dbReference>
<organism evidence="5 6">
    <name type="scientific">Asparagus officinalis</name>
    <name type="common">Garden asparagus</name>
    <dbReference type="NCBI Taxonomy" id="4686"/>
    <lineage>
        <taxon>Eukaryota</taxon>
        <taxon>Viridiplantae</taxon>
        <taxon>Streptophyta</taxon>
        <taxon>Embryophyta</taxon>
        <taxon>Tracheophyta</taxon>
        <taxon>Spermatophyta</taxon>
        <taxon>Magnoliopsida</taxon>
        <taxon>Liliopsida</taxon>
        <taxon>Asparagales</taxon>
        <taxon>Asparagaceae</taxon>
        <taxon>Asparagoideae</taxon>
        <taxon>Asparagus</taxon>
    </lineage>
</organism>
<keyword evidence="6" id="KW-1185">Reference proteome</keyword>
<dbReference type="InterPro" id="IPR046341">
    <property type="entry name" value="SET_dom_sf"/>
</dbReference>
<evidence type="ECO:0008006" key="7">
    <source>
        <dbReference type="Google" id="ProtNLM"/>
    </source>
</evidence>
<dbReference type="SMART" id="SM00317">
    <property type="entry name" value="SET"/>
    <property type="match status" value="1"/>
</dbReference>
<dbReference type="Pfam" id="PF00856">
    <property type="entry name" value="SET"/>
    <property type="match status" value="1"/>
</dbReference>
<dbReference type="Proteomes" id="UP000243459">
    <property type="component" value="Chromosome 4"/>
</dbReference>
<dbReference type="Gene3D" id="2.170.270.10">
    <property type="entry name" value="SET domain"/>
    <property type="match status" value="1"/>
</dbReference>
<dbReference type="InterPro" id="IPR015947">
    <property type="entry name" value="PUA-like_sf"/>
</dbReference>
<dbReference type="GO" id="GO:0005694">
    <property type="term" value="C:chromosome"/>
    <property type="evidence" value="ECO:0007669"/>
    <property type="project" value="UniProtKB-SubCell"/>
</dbReference>
<dbReference type="Gramene" id="ONK70912">
    <property type="protein sequence ID" value="ONK70912"/>
    <property type="gene ID" value="A4U43_C04F2800"/>
</dbReference>
<dbReference type="GO" id="GO:0003690">
    <property type="term" value="F:double-stranded DNA binding"/>
    <property type="evidence" value="ECO:0007669"/>
    <property type="project" value="TreeGrafter"/>
</dbReference>
<proteinExistence type="predicted"/>
<evidence type="ECO:0000256" key="2">
    <source>
        <dbReference type="ARBA" id="ARBA00022454"/>
    </source>
</evidence>
<dbReference type="SUPFAM" id="SSF88697">
    <property type="entry name" value="PUA domain-like"/>
    <property type="match status" value="1"/>
</dbReference>
<dbReference type="SUPFAM" id="SSF82199">
    <property type="entry name" value="SET domain"/>
    <property type="match status" value="1"/>
</dbReference>
<dbReference type="InterPro" id="IPR051357">
    <property type="entry name" value="H3K9_HMTase_SUVAR3-9"/>
</dbReference>
<gene>
    <name evidence="5" type="ORF">A4U43_C04F2800</name>
</gene>
<accession>A0A5P1EYA3</accession>
<dbReference type="InterPro" id="IPR007728">
    <property type="entry name" value="Pre-SET_dom"/>
</dbReference>
<dbReference type="EMBL" id="CM007384">
    <property type="protein sequence ID" value="ONK70912.1"/>
    <property type="molecule type" value="Genomic_DNA"/>
</dbReference>
<evidence type="ECO:0000259" key="4">
    <source>
        <dbReference type="PROSITE" id="PS50867"/>
    </source>
</evidence>
<evidence type="ECO:0000259" key="3">
    <source>
        <dbReference type="PROSITE" id="PS50280"/>
    </source>
</evidence>
<dbReference type="PROSITE" id="PS50867">
    <property type="entry name" value="PRE_SET"/>
    <property type="match status" value="1"/>
</dbReference>
<feature type="domain" description="Pre-SET" evidence="4">
    <location>
        <begin position="168"/>
        <end position="226"/>
    </location>
</feature>
<dbReference type="Pfam" id="PF05033">
    <property type="entry name" value="Pre-SET"/>
    <property type="match status" value="1"/>
</dbReference>
<dbReference type="GO" id="GO:0005634">
    <property type="term" value="C:nucleus"/>
    <property type="evidence" value="ECO:0007669"/>
    <property type="project" value="InterPro"/>
</dbReference>
<dbReference type="AlphaFoldDB" id="A0A5P1EYA3"/>
<dbReference type="PANTHER" id="PTHR45660">
    <property type="entry name" value="HISTONE-LYSINE N-METHYLTRANSFERASE SETMAR"/>
    <property type="match status" value="1"/>
</dbReference>
<dbReference type="PROSITE" id="PS50280">
    <property type="entry name" value="SET"/>
    <property type="match status" value="1"/>
</dbReference>
<dbReference type="PANTHER" id="PTHR45660:SF3">
    <property type="entry name" value="HISTONE-LYSINE N-METHYLTRANSFERASE FAMILY MEMBER SUVH9"/>
    <property type="match status" value="1"/>
</dbReference>
<comment type="subcellular location">
    <subcellularLocation>
        <location evidence="1">Chromosome</location>
    </subcellularLocation>
</comment>
<dbReference type="GO" id="GO:0008270">
    <property type="term" value="F:zinc ion binding"/>
    <property type="evidence" value="ECO:0007669"/>
    <property type="project" value="InterPro"/>
</dbReference>
<name>A0A5P1EYA3_ASPOF</name>
<evidence type="ECO:0000256" key="1">
    <source>
        <dbReference type="ARBA" id="ARBA00004286"/>
    </source>
</evidence>
<evidence type="ECO:0000313" key="6">
    <source>
        <dbReference type="Proteomes" id="UP000243459"/>
    </source>
</evidence>
<reference evidence="6" key="1">
    <citation type="journal article" date="2017" name="Nat. Commun.">
        <title>The asparagus genome sheds light on the origin and evolution of a young Y chromosome.</title>
        <authorList>
            <person name="Harkess A."/>
            <person name="Zhou J."/>
            <person name="Xu C."/>
            <person name="Bowers J.E."/>
            <person name="Van der Hulst R."/>
            <person name="Ayyampalayam S."/>
            <person name="Mercati F."/>
            <person name="Riccardi P."/>
            <person name="McKain M.R."/>
            <person name="Kakrana A."/>
            <person name="Tang H."/>
            <person name="Ray J."/>
            <person name="Groenendijk J."/>
            <person name="Arikit S."/>
            <person name="Mathioni S.M."/>
            <person name="Nakano M."/>
            <person name="Shan H."/>
            <person name="Telgmann-Rauber A."/>
            <person name="Kanno A."/>
            <person name="Yue Z."/>
            <person name="Chen H."/>
            <person name="Li W."/>
            <person name="Chen Y."/>
            <person name="Xu X."/>
            <person name="Zhang Y."/>
            <person name="Luo S."/>
            <person name="Chen H."/>
            <person name="Gao J."/>
            <person name="Mao Z."/>
            <person name="Pires J.C."/>
            <person name="Luo M."/>
            <person name="Kudrna D."/>
            <person name="Wing R.A."/>
            <person name="Meyers B.C."/>
            <person name="Yi K."/>
            <person name="Kong H."/>
            <person name="Lavrijsen P."/>
            <person name="Sunseri F."/>
            <person name="Falavigna A."/>
            <person name="Ye Y."/>
            <person name="Leebens-Mack J.H."/>
            <person name="Chen G."/>
        </authorList>
    </citation>
    <scope>NUCLEOTIDE SEQUENCE [LARGE SCALE GENOMIC DNA]</scope>
    <source>
        <strain evidence="6">cv. DH0086</strain>
    </source>
</reference>
<keyword evidence="2" id="KW-0158">Chromosome</keyword>
<evidence type="ECO:0000313" key="5">
    <source>
        <dbReference type="EMBL" id="ONK70912.1"/>
    </source>
</evidence>
<protein>
    <recommendedName>
        <fullName evidence="7">SET domain-containing protein</fullName>
    </recommendedName>
</protein>
<feature type="domain" description="SET" evidence="3">
    <location>
        <begin position="229"/>
        <end position="372"/>
    </location>
</feature>
<dbReference type="OMA" id="HENHHAR"/>